<comment type="similarity">
    <text evidence="8">Belongs to the dicarboxylate/amino acid:cation symporter (DAACS) (TC 2.A.23) family.</text>
</comment>
<dbReference type="InterPro" id="IPR001991">
    <property type="entry name" value="Na-dicarboxylate_symporter"/>
</dbReference>
<dbReference type="STRING" id="8078.ENSFHEP00000008628"/>
<keyword evidence="10" id="KW-1185">Reference proteome</keyword>
<dbReference type="PANTHER" id="PTHR11958:SF63">
    <property type="entry name" value="AMINO ACID TRANSPORTER"/>
    <property type="match status" value="1"/>
</dbReference>
<feature type="transmembrane region" description="Helical" evidence="8">
    <location>
        <begin position="250"/>
        <end position="276"/>
    </location>
</feature>
<evidence type="ECO:0000256" key="8">
    <source>
        <dbReference type="RuleBase" id="RU361216"/>
    </source>
</evidence>
<evidence type="ECO:0000256" key="7">
    <source>
        <dbReference type="ARBA" id="ARBA00023180"/>
    </source>
</evidence>
<proteinExistence type="inferred from homology"/>
<dbReference type="InterPro" id="IPR050746">
    <property type="entry name" value="DAACS"/>
</dbReference>
<feature type="transmembrane region" description="Helical" evidence="8">
    <location>
        <begin position="288"/>
        <end position="307"/>
    </location>
</feature>
<dbReference type="PRINTS" id="PR00173">
    <property type="entry name" value="EDTRNSPORT"/>
</dbReference>
<evidence type="ECO:0000313" key="9">
    <source>
        <dbReference type="Ensembl" id="ENSFHEP00000008628.1"/>
    </source>
</evidence>
<reference evidence="9" key="2">
    <citation type="submission" date="2025-09" db="UniProtKB">
        <authorList>
            <consortium name="Ensembl"/>
        </authorList>
    </citation>
    <scope>IDENTIFICATION</scope>
</reference>
<comment type="subcellular location">
    <subcellularLocation>
        <location evidence="1 8">Membrane</location>
        <topology evidence="1 8">Multi-pass membrane protein</topology>
    </subcellularLocation>
</comment>
<dbReference type="AlphaFoldDB" id="A0A3Q2T3R6"/>
<keyword evidence="2 8" id="KW-0813">Transport</keyword>
<feature type="transmembrane region" description="Helical" evidence="8">
    <location>
        <begin position="142"/>
        <end position="161"/>
    </location>
</feature>
<dbReference type="GO" id="GO:0015501">
    <property type="term" value="F:glutamate:sodium symporter activity"/>
    <property type="evidence" value="ECO:0007669"/>
    <property type="project" value="TreeGrafter"/>
</dbReference>
<keyword evidence="6 8" id="KW-0472">Membrane</keyword>
<feature type="transmembrane region" description="Helical" evidence="8">
    <location>
        <begin position="103"/>
        <end position="122"/>
    </location>
</feature>
<accession>A0A3Q2T3R6</accession>
<reference evidence="9" key="1">
    <citation type="submission" date="2025-08" db="UniProtKB">
        <authorList>
            <consortium name="Ensembl"/>
        </authorList>
    </citation>
    <scope>IDENTIFICATION</scope>
</reference>
<dbReference type="SUPFAM" id="SSF118215">
    <property type="entry name" value="Proton glutamate symport protein"/>
    <property type="match status" value="1"/>
</dbReference>
<dbReference type="PROSITE" id="PS00713">
    <property type="entry name" value="NA_DICARBOXYL_SYMP_1"/>
    <property type="match status" value="1"/>
</dbReference>
<dbReference type="PANTHER" id="PTHR11958">
    <property type="entry name" value="SODIUM/DICARBOXYLATE SYMPORTER-RELATED"/>
    <property type="match status" value="1"/>
</dbReference>
<dbReference type="GO" id="GO:0005313">
    <property type="term" value="F:L-glutamate transmembrane transporter activity"/>
    <property type="evidence" value="ECO:0007669"/>
    <property type="project" value="TreeGrafter"/>
</dbReference>
<evidence type="ECO:0000313" key="10">
    <source>
        <dbReference type="Proteomes" id="UP000265000"/>
    </source>
</evidence>
<dbReference type="GO" id="GO:0015175">
    <property type="term" value="F:neutral L-amino acid transmembrane transporter activity"/>
    <property type="evidence" value="ECO:0007669"/>
    <property type="project" value="TreeGrafter"/>
</dbReference>
<dbReference type="GO" id="GO:0005886">
    <property type="term" value="C:plasma membrane"/>
    <property type="evidence" value="ECO:0007669"/>
    <property type="project" value="TreeGrafter"/>
</dbReference>
<evidence type="ECO:0000256" key="4">
    <source>
        <dbReference type="ARBA" id="ARBA00022847"/>
    </source>
</evidence>
<dbReference type="PROSITE" id="PS00714">
    <property type="entry name" value="NA_DICARBOXYL_SYMP_2"/>
    <property type="match status" value="1"/>
</dbReference>
<dbReference type="Pfam" id="PF00375">
    <property type="entry name" value="SDF"/>
    <property type="match status" value="1"/>
</dbReference>
<feature type="transmembrane region" description="Helical" evidence="8">
    <location>
        <begin position="473"/>
        <end position="490"/>
    </location>
</feature>
<dbReference type="GeneTree" id="ENSGT00940000155464"/>
<evidence type="ECO:0000256" key="1">
    <source>
        <dbReference type="ARBA" id="ARBA00004141"/>
    </source>
</evidence>
<name>A0A3Q2T3R6_FUNHE</name>
<dbReference type="InterPro" id="IPR036458">
    <property type="entry name" value="Na:dicarbo_symporter_sf"/>
</dbReference>
<feature type="transmembrane region" description="Helical" evidence="8">
    <location>
        <begin position="436"/>
        <end position="461"/>
    </location>
</feature>
<protein>
    <recommendedName>
        <fullName evidence="8">Amino acid transporter</fullName>
    </recommendedName>
</protein>
<evidence type="ECO:0000256" key="3">
    <source>
        <dbReference type="ARBA" id="ARBA00022692"/>
    </source>
</evidence>
<evidence type="ECO:0000256" key="6">
    <source>
        <dbReference type="ARBA" id="ARBA00023136"/>
    </source>
</evidence>
<keyword evidence="7" id="KW-0325">Glycoprotein</keyword>
<evidence type="ECO:0000256" key="2">
    <source>
        <dbReference type="ARBA" id="ARBA00022448"/>
    </source>
</evidence>
<feature type="transmembrane region" description="Helical" evidence="8">
    <location>
        <begin position="65"/>
        <end position="83"/>
    </location>
</feature>
<feature type="transmembrane region" description="Helical" evidence="8">
    <location>
        <begin position="361"/>
        <end position="383"/>
    </location>
</feature>
<evidence type="ECO:0000256" key="5">
    <source>
        <dbReference type="ARBA" id="ARBA00022989"/>
    </source>
</evidence>
<organism evidence="9 10">
    <name type="scientific">Fundulus heteroclitus</name>
    <name type="common">Killifish</name>
    <name type="synonym">Mummichog</name>
    <dbReference type="NCBI Taxonomy" id="8078"/>
    <lineage>
        <taxon>Eukaryota</taxon>
        <taxon>Metazoa</taxon>
        <taxon>Chordata</taxon>
        <taxon>Craniata</taxon>
        <taxon>Vertebrata</taxon>
        <taxon>Euteleostomi</taxon>
        <taxon>Actinopterygii</taxon>
        <taxon>Neopterygii</taxon>
        <taxon>Teleostei</taxon>
        <taxon>Neoteleostei</taxon>
        <taxon>Acanthomorphata</taxon>
        <taxon>Ovalentaria</taxon>
        <taxon>Atherinomorphae</taxon>
        <taxon>Cyprinodontiformes</taxon>
        <taxon>Fundulidae</taxon>
        <taxon>Fundulus</taxon>
    </lineage>
</organism>
<keyword evidence="5 8" id="KW-1133">Transmembrane helix</keyword>
<dbReference type="Gene3D" id="1.10.3860.10">
    <property type="entry name" value="Sodium:dicarboxylate symporter"/>
    <property type="match status" value="2"/>
</dbReference>
<sequence>MKVLHMSAMVQMLRLPRSEDMSEVEAVQVAEPEENQKNPTCSQPLSEVGSTGNEFNIWIFLKRNAFVILTMAAVAVGIGLGFALRHVNMTEREIKYLTFPGELLLRILQMMVLPLIVSSVIAGMSNVERKDFGKIGLRTFTYYLLTTVIAAFTGIFLALLIQPGKSSQRDSGSSSGKTEAVQSVDAFLDLIRNLFPSNLVEACFRKYLTVYPGSNSSGNPAGASNVSANSESFLLQLWDYYGFYPAVQPLLLLLLLLSYVLLIPGCIFFYLSFFIFCSAPMAGTSDGVNIVGLLVFSLAFGLILGSMGTEAKPLRDLFICLNKAIMLLVNVAIWYSPVGIIFLLAGQVVKMTNAADIGRDVAMYTLTVIAGLIIHGCFTLPLIYFTVTRRNPFRFYAGILQALSTAFGTSSSSATLPVTLHCMEENHRMHTQVTRFMLPIGATMNMDGAALYEAVAALFIAQVNDMDFNLGQIIVLSLIVTAASTGAAGIPQAGMVSMLIVLGSTGLPTEDISLLLMVDWILDRIRTATNVLGDCIGVAVVQHLSRHELRTSSPPTNKKNKSLKNK</sequence>
<keyword evidence="4 8" id="KW-0769">Symport</keyword>
<dbReference type="InterPro" id="IPR018107">
    <property type="entry name" value="Na-dicarboxylate_symporter_CS"/>
</dbReference>
<dbReference type="Ensembl" id="ENSFHET00000001829.1">
    <property type="protein sequence ID" value="ENSFHEP00000008628.1"/>
    <property type="gene ID" value="ENSFHEG00000009905.1"/>
</dbReference>
<dbReference type="Proteomes" id="UP000265000">
    <property type="component" value="Unplaced"/>
</dbReference>
<feature type="transmembrane region" description="Helical" evidence="8">
    <location>
        <begin position="395"/>
        <end position="416"/>
    </location>
</feature>
<feature type="transmembrane region" description="Helical" evidence="8">
    <location>
        <begin position="327"/>
        <end position="349"/>
    </location>
</feature>
<keyword evidence="3 8" id="KW-0812">Transmembrane</keyword>